<keyword evidence="5 6" id="KW-0067">ATP-binding</keyword>
<evidence type="ECO:0000256" key="3">
    <source>
        <dbReference type="ARBA" id="ARBA00022741"/>
    </source>
</evidence>
<feature type="domain" description="Protein kinase" evidence="7">
    <location>
        <begin position="21"/>
        <end position="278"/>
    </location>
</feature>
<dbReference type="GO" id="GO:0016020">
    <property type="term" value="C:membrane"/>
    <property type="evidence" value="ECO:0007669"/>
    <property type="project" value="TreeGrafter"/>
</dbReference>
<keyword evidence="9" id="KW-1185">Reference proteome</keyword>
<dbReference type="PANTHER" id="PTHR24348:SF22">
    <property type="entry name" value="NON-SPECIFIC SERINE_THREONINE PROTEIN KINASE"/>
    <property type="match status" value="1"/>
</dbReference>
<dbReference type="GO" id="GO:0010506">
    <property type="term" value="P:regulation of autophagy"/>
    <property type="evidence" value="ECO:0007669"/>
    <property type="project" value="InterPro"/>
</dbReference>
<proteinExistence type="predicted"/>
<comment type="subunit">
    <text evidence="1">Monomer.</text>
</comment>
<dbReference type="Proteomes" id="UP000692954">
    <property type="component" value="Unassembled WGS sequence"/>
</dbReference>
<dbReference type="Pfam" id="PF00069">
    <property type="entry name" value="Pkinase"/>
    <property type="match status" value="1"/>
</dbReference>
<evidence type="ECO:0000256" key="5">
    <source>
        <dbReference type="ARBA" id="ARBA00022840"/>
    </source>
</evidence>
<evidence type="ECO:0000256" key="1">
    <source>
        <dbReference type="ARBA" id="ARBA00011245"/>
    </source>
</evidence>
<accession>A0A8S1R1C3</accession>
<evidence type="ECO:0000259" key="7">
    <source>
        <dbReference type="PROSITE" id="PS50011"/>
    </source>
</evidence>
<dbReference type="EMBL" id="CAJJDN010000135">
    <property type="protein sequence ID" value="CAD8121901.1"/>
    <property type="molecule type" value="Genomic_DNA"/>
</dbReference>
<dbReference type="GO" id="GO:0000407">
    <property type="term" value="C:phagophore assembly site"/>
    <property type="evidence" value="ECO:0007669"/>
    <property type="project" value="TreeGrafter"/>
</dbReference>
<dbReference type="InterPro" id="IPR000719">
    <property type="entry name" value="Prot_kinase_dom"/>
</dbReference>
<dbReference type="FunFam" id="3.30.200.20:FF:000042">
    <property type="entry name" value="Aurora kinase A"/>
    <property type="match status" value="1"/>
</dbReference>
<name>A0A8S1R1C3_9CILI</name>
<reference evidence="8" key="1">
    <citation type="submission" date="2021-01" db="EMBL/GenBank/DDBJ databases">
        <authorList>
            <consortium name="Genoscope - CEA"/>
            <person name="William W."/>
        </authorList>
    </citation>
    <scope>NUCLEOTIDE SEQUENCE</scope>
</reference>
<dbReference type="GO" id="GO:0005524">
    <property type="term" value="F:ATP binding"/>
    <property type="evidence" value="ECO:0007669"/>
    <property type="project" value="UniProtKB-UniRule"/>
</dbReference>
<comment type="caution">
    <text evidence="8">The sequence shown here is derived from an EMBL/GenBank/DDBJ whole genome shotgun (WGS) entry which is preliminary data.</text>
</comment>
<evidence type="ECO:0000256" key="6">
    <source>
        <dbReference type="PROSITE-ProRule" id="PRU10141"/>
    </source>
</evidence>
<dbReference type="SMART" id="SM00220">
    <property type="entry name" value="S_TKc"/>
    <property type="match status" value="1"/>
</dbReference>
<organism evidence="8 9">
    <name type="scientific">Paramecium sonneborni</name>
    <dbReference type="NCBI Taxonomy" id="65129"/>
    <lineage>
        <taxon>Eukaryota</taxon>
        <taxon>Sar</taxon>
        <taxon>Alveolata</taxon>
        <taxon>Ciliophora</taxon>
        <taxon>Intramacronucleata</taxon>
        <taxon>Oligohymenophorea</taxon>
        <taxon>Peniculida</taxon>
        <taxon>Parameciidae</taxon>
        <taxon>Paramecium</taxon>
    </lineage>
</organism>
<dbReference type="GO" id="GO:0004674">
    <property type="term" value="F:protein serine/threonine kinase activity"/>
    <property type="evidence" value="ECO:0007669"/>
    <property type="project" value="InterPro"/>
</dbReference>
<evidence type="ECO:0000256" key="2">
    <source>
        <dbReference type="ARBA" id="ARBA00022679"/>
    </source>
</evidence>
<dbReference type="FunFam" id="1.10.510.10:FF:000571">
    <property type="entry name" value="Maternal embryonic leucine zipper kinase"/>
    <property type="match status" value="1"/>
</dbReference>
<dbReference type="GO" id="GO:0005829">
    <property type="term" value="C:cytosol"/>
    <property type="evidence" value="ECO:0007669"/>
    <property type="project" value="TreeGrafter"/>
</dbReference>
<evidence type="ECO:0000313" key="8">
    <source>
        <dbReference type="EMBL" id="CAD8121901.1"/>
    </source>
</evidence>
<dbReference type="PROSITE" id="PS50011">
    <property type="entry name" value="PROTEIN_KINASE_DOM"/>
    <property type="match status" value="1"/>
</dbReference>
<dbReference type="PANTHER" id="PTHR24348">
    <property type="entry name" value="SERINE/THREONINE-PROTEIN KINASE UNC-51-RELATED"/>
    <property type="match status" value="1"/>
</dbReference>
<evidence type="ECO:0000256" key="4">
    <source>
        <dbReference type="ARBA" id="ARBA00022777"/>
    </source>
</evidence>
<keyword evidence="3 6" id="KW-0547">Nucleotide-binding</keyword>
<evidence type="ECO:0000313" key="9">
    <source>
        <dbReference type="Proteomes" id="UP000692954"/>
    </source>
</evidence>
<dbReference type="OrthoDB" id="286672at2759"/>
<dbReference type="PROSITE" id="PS00107">
    <property type="entry name" value="PROTEIN_KINASE_ATP"/>
    <property type="match status" value="1"/>
</dbReference>
<sequence>MNQTQLSFRIHNYPGKRVLNYTFLKELGKGAFGQVFSAKVDNTTDLVAIKCVPKSKLTEHRGIVGQLLDSEIEVLRQINSEHVIKFIEFFQSENQCYIVLEFCNSGDFEQLWTKRGKKIPENEVIAYMKQVLAGMQALHEKNILHRDLKLPNILIHNSTLKIADLGFCKQLKDQNQHENLFLGSLGNMAPEIVEQKPYGMSADMFSIGSMFYQLLFGSFPFTNINEKAFLQDIKTNKPDFRKNGVSISTQLQLLLSKMLLKDPKDRLKWSELYSHPLMKQKEMRYQQLSLNLLQAEQINLEKIGKFYQNKGQFENYENSNDFIQQLNGLKQQQILKKDKPVDIVETELQSDLQYEQFKQQISETEKQIEDQKKVEQLIEKYMRLRDQIVYLSRTLNEVNSLISEEYSAFPFLLLIKKIFKLNNSLTKALLEKQNIFQSADLLDKLYNHPHFQKFISQMLDDQQCYESLLQYALSPLQESRSLKKQMQDYNWQKEITVEYSDQFNKNFKEVLNDFIIRTLSEMKEKEKDPKIIEKYIELQIHLIDCCCYEIVYQNDQTINIMEQFDALYEKPLKVKNDIFSDKVQLLFL</sequence>
<dbReference type="AlphaFoldDB" id="A0A8S1R1C3"/>
<dbReference type="InterPro" id="IPR008271">
    <property type="entry name" value="Ser/Thr_kinase_AS"/>
</dbReference>
<dbReference type="InterPro" id="IPR017441">
    <property type="entry name" value="Protein_kinase_ATP_BS"/>
</dbReference>
<feature type="binding site" evidence="6">
    <location>
        <position position="50"/>
    </location>
    <ligand>
        <name>ATP</name>
        <dbReference type="ChEBI" id="CHEBI:30616"/>
    </ligand>
</feature>
<gene>
    <name evidence="8" type="ORF">PSON_ATCC_30995.1.T1350043</name>
</gene>
<dbReference type="InterPro" id="IPR045269">
    <property type="entry name" value="Atg1-like"/>
</dbReference>
<protein>
    <recommendedName>
        <fullName evidence="7">Protein kinase domain-containing protein</fullName>
    </recommendedName>
</protein>
<dbReference type="GO" id="GO:0000045">
    <property type="term" value="P:autophagosome assembly"/>
    <property type="evidence" value="ECO:0007669"/>
    <property type="project" value="TreeGrafter"/>
</dbReference>
<keyword evidence="2" id="KW-0808">Transferase</keyword>
<keyword evidence="4" id="KW-0418">Kinase</keyword>
<dbReference type="GO" id="GO:0005776">
    <property type="term" value="C:autophagosome"/>
    <property type="evidence" value="ECO:0007669"/>
    <property type="project" value="TreeGrafter"/>
</dbReference>
<dbReference type="PROSITE" id="PS00108">
    <property type="entry name" value="PROTEIN_KINASE_ST"/>
    <property type="match status" value="1"/>
</dbReference>